<dbReference type="Proteomes" id="UP001143328">
    <property type="component" value="Unassembled WGS sequence"/>
</dbReference>
<accession>A0A9W6NEZ3</accession>
<comment type="caution">
    <text evidence="2">The sequence shown here is derived from an EMBL/GenBank/DDBJ whole genome shotgun (WGS) entry which is preliminary data.</text>
</comment>
<protein>
    <recommendedName>
        <fullName evidence="1">Polysaccharide pyruvyl transferase domain-containing protein</fullName>
    </recommendedName>
</protein>
<sequence length="415" mass="46140">MYLDAQYRALLKEWHNDKDAKPWPRTDAAPVVLIIPPDPALLTASKGDEAMLSVVTTYFKRKWPNVQFIVATAEDEADKCARALGTEPLRILDENLSLKQSLAMLEGRNICASVTVGADVLDGSYSQAFSGKLIMLTGMLSRRGIDCVVTGFSVSEKPYGKLKFLLDEFSHDVVFNLRDPLSFSRFQQLTSANAKLVADLAFLLEPQKDTDPVQQARTWIDAQHALGRKVIGLNMHPLLLDLQERQEIHRVVEQFSSVAKDLIQTQGISVLLIDHDFRGDSADYHCLDPLEKTLAGDTAQYTYRPATRLSAAELKGVAGYLDGIVSGRMHLMIASCGAGTPVFGIEYKGKMSGLMKHFQMDTSNLSNAHEIMNEPQAFKAKLLRFIENLSTTKQQLTDNKTEIKRLSSLNFAKFA</sequence>
<dbReference type="PANTHER" id="PTHR36836:SF1">
    <property type="entry name" value="COLANIC ACID BIOSYNTHESIS PROTEIN WCAK"/>
    <property type="match status" value="1"/>
</dbReference>
<dbReference type="AlphaFoldDB" id="A0A9W6NEZ3"/>
<name>A0A9W6NEZ3_9PSED</name>
<evidence type="ECO:0000313" key="3">
    <source>
        <dbReference type="Proteomes" id="UP001143328"/>
    </source>
</evidence>
<gene>
    <name evidence="2" type="ORF">GCM10017655_11680</name>
</gene>
<proteinExistence type="predicted"/>
<dbReference type="Pfam" id="PF04230">
    <property type="entry name" value="PS_pyruv_trans"/>
    <property type="match status" value="1"/>
</dbReference>
<feature type="domain" description="Polysaccharide pyruvyl transferase" evidence="1">
    <location>
        <begin position="47"/>
        <end position="348"/>
    </location>
</feature>
<keyword evidence="3" id="KW-1185">Reference proteome</keyword>
<evidence type="ECO:0000259" key="1">
    <source>
        <dbReference type="Pfam" id="PF04230"/>
    </source>
</evidence>
<organism evidence="2 3">
    <name type="scientific">Pseudomonas turukhanskensis</name>
    <dbReference type="NCBI Taxonomy" id="1806536"/>
    <lineage>
        <taxon>Bacteria</taxon>
        <taxon>Pseudomonadati</taxon>
        <taxon>Pseudomonadota</taxon>
        <taxon>Gammaproteobacteria</taxon>
        <taxon>Pseudomonadales</taxon>
        <taxon>Pseudomonadaceae</taxon>
        <taxon>Pseudomonas</taxon>
    </lineage>
</organism>
<evidence type="ECO:0000313" key="2">
    <source>
        <dbReference type="EMBL" id="GLK88106.1"/>
    </source>
</evidence>
<dbReference type="PANTHER" id="PTHR36836">
    <property type="entry name" value="COLANIC ACID BIOSYNTHESIS PROTEIN WCAK"/>
    <property type="match status" value="1"/>
</dbReference>
<dbReference type="InterPro" id="IPR007345">
    <property type="entry name" value="Polysacch_pyruvyl_Trfase"/>
</dbReference>
<reference evidence="2" key="1">
    <citation type="journal article" date="2014" name="Int. J. Syst. Evol. Microbiol.">
        <title>Complete genome sequence of Corynebacterium casei LMG S-19264T (=DSM 44701T), isolated from a smear-ripened cheese.</title>
        <authorList>
            <consortium name="US DOE Joint Genome Institute (JGI-PGF)"/>
            <person name="Walter F."/>
            <person name="Albersmeier A."/>
            <person name="Kalinowski J."/>
            <person name="Ruckert C."/>
        </authorList>
    </citation>
    <scope>NUCLEOTIDE SEQUENCE</scope>
    <source>
        <strain evidence="2">VKM B-2935</strain>
    </source>
</reference>
<dbReference type="EMBL" id="BSFN01000002">
    <property type="protein sequence ID" value="GLK88106.1"/>
    <property type="molecule type" value="Genomic_DNA"/>
</dbReference>
<reference evidence="2" key="2">
    <citation type="submission" date="2023-01" db="EMBL/GenBank/DDBJ databases">
        <authorList>
            <person name="Sun Q."/>
            <person name="Evtushenko L."/>
        </authorList>
    </citation>
    <scope>NUCLEOTIDE SEQUENCE</scope>
    <source>
        <strain evidence="2">VKM B-2935</strain>
    </source>
</reference>